<evidence type="ECO:0000256" key="3">
    <source>
        <dbReference type="ARBA" id="ARBA00022691"/>
    </source>
</evidence>
<dbReference type="PANTHER" id="PTHR11228">
    <property type="entry name" value="RADICAL SAM DOMAIN PROTEIN"/>
    <property type="match status" value="1"/>
</dbReference>
<dbReference type="Proteomes" id="UP000034883">
    <property type="component" value="Chromosome"/>
</dbReference>
<evidence type="ECO:0000259" key="7">
    <source>
        <dbReference type="PROSITE" id="PS51918"/>
    </source>
</evidence>
<protein>
    <submittedName>
        <fullName evidence="8">Radical SAM, Pyruvate-formate lyase-activating enzyme like protein</fullName>
    </submittedName>
</protein>
<dbReference type="GO" id="GO:0016829">
    <property type="term" value="F:lyase activity"/>
    <property type="evidence" value="ECO:0007669"/>
    <property type="project" value="UniProtKB-KW"/>
</dbReference>
<dbReference type="PROSITE" id="PS51918">
    <property type="entry name" value="RADICAL_SAM"/>
    <property type="match status" value="1"/>
</dbReference>
<dbReference type="InterPro" id="IPR006638">
    <property type="entry name" value="Elp3/MiaA/NifB-like_rSAM"/>
</dbReference>
<keyword evidence="8" id="KW-0456">Lyase</keyword>
<dbReference type="AlphaFoldDB" id="A0A0F6SED4"/>
<evidence type="ECO:0000256" key="4">
    <source>
        <dbReference type="ARBA" id="ARBA00022723"/>
    </source>
</evidence>
<dbReference type="SMART" id="SM00729">
    <property type="entry name" value="Elp3"/>
    <property type="match status" value="1"/>
</dbReference>
<gene>
    <name evidence="8" type="ORF">DB32_002148</name>
</gene>
<dbReference type="SFLD" id="SFLDS00029">
    <property type="entry name" value="Radical_SAM"/>
    <property type="match status" value="1"/>
</dbReference>
<evidence type="ECO:0000313" key="8">
    <source>
        <dbReference type="EMBL" id="AKF04999.1"/>
    </source>
</evidence>
<dbReference type="GO" id="GO:0046872">
    <property type="term" value="F:metal ion binding"/>
    <property type="evidence" value="ECO:0007669"/>
    <property type="project" value="UniProtKB-KW"/>
</dbReference>
<dbReference type="Pfam" id="PF13186">
    <property type="entry name" value="SPASM"/>
    <property type="match status" value="1"/>
</dbReference>
<dbReference type="PANTHER" id="PTHR11228:SF7">
    <property type="entry name" value="PQQA PEPTIDE CYCLASE"/>
    <property type="match status" value="1"/>
</dbReference>
<dbReference type="InterPro" id="IPR013785">
    <property type="entry name" value="Aldolase_TIM"/>
</dbReference>
<dbReference type="InterPro" id="IPR023885">
    <property type="entry name" value="4Fe4S-binding_SPASM_dom"/>
</dbReference>
<dbReference type="GO" id="GO:0051539">
    <property type="term" value="F:4 iron, 4 sulfur cluster binding"/>
    <property type="evidence" value="ECO:0007669"/>
    <property type="project" value="UniProtKB-KW"/>
</dbReference>
<accession>A0A0F6SED4</accession>
<dbReference type="RefSeq" id="WP_157068928.1">
    <property type="nucleotide sequence ID" value="NZ_CP011125.1"/>
</dbReference>
<evidence type="ECO:0000256" key="2">
    <source>
        <dbReference type="ARBA" id="ARBA00022485"/>
    </source>
</evidence>
<dbReference type="KEGG" id="samy:DB32_002148"/>
<dbReference type="EMBL" id="CP011125">
    <property type="protein sequence ID" value="AKF04999.1"/>
    <property type="molecule type" value="Genomic_DNA"/>
</dbReference>
<dbReference type="Pfam" id="PF04055">
    <property type="entry name" value="Radical_SAM"/>
    <property type="match status" value="1"/>
</dbReference>
<keyword evidence="2" id="KW-0004">4Fe-4S</keyword>
<keyword evidence="8" id="KW-0670">Pyruvate</keyword>
<keyword evidence="6" id="KW-0411">Iron-sulfur</keyword>
<name>A0A0F6SED4_9BACT</name>
<dbReference type="STRING" id="927083.DB32_002148"/>
<dbReference type="SFLD" id="SFLDG01386">
    <property type="entry name" value="main_SPASM_domain-containing"/>
    <property type="match status" value="1"/>
</dbReference>
<dbReference type="CDD" id="cd01335">
    <property type="entry name" value="Radical_SAM"/>
    <property type="match status" value="1"/>
</dbReference>
<keyword evidence="5" id="KW-0408">Iron</keyword>
<dbReference type="PIRSF" id="PIRSF037420">
    <property type="entry name" value="PQQ_syn_pqqE"/>
    <property type="match status" value="1"/>
</dbReference>
<dbReference type="InterPro" id="IPR007197">
    <property type="entry name" value="rSAM"/>
</dbReference>
<keyword evidence="9" id="KW-1185">Reference proteome</keyword>
<dbReference type="InterPro" id="IPR058240">
    <property type="entry name" value="rSAM_sf"/>
</dbReference>
<proteinExistence type="predicted"/>
<dbReference type="InterPro" id="IPR050377">
    <property type="entry name" value="Radical_SAM_PqqE_MftC-like"/>
</dbReference>
<feature type="domain" description="Radical SAM core" evidence="7">
    <location>
        <begin position="43"/>
        <end position="259"/>
    </location>
</feature>
<evidence type="ECO:0000256" key="5">
    <source>
        <dbReference type="ARBA" id="ARBA00023004"/>
    </source>
</evidence>
<dbReference type="InterPro" id="IPR017200">
    <property type="entry name" value="PqqE-like"/>
</dbReference>
<dbReference type="SUPFAM" id="SSF102114">
    <property type="entry name" value="Radical SAM enzymes"/>
    <property type="match status" value="1"/>
</dbReference>
<dbReference type="NCBIfam" id="TIGR04085">
    <property type="entry name" value="rSAM_more_4Fe4S"/>
    <property type="match status" value="1"/>
</dbReference>
<dbReference type="Gene3D" id="3.20.20.70">
    <property type="entry name" value="Aldolase class I"/>
    <property type="match status" value="1"/>
</dbReference>
<sequence>MSAAERDALLRAPRPRSLPLAPMAEPARRRLPLADDARAIDRRVRPIYAVWEITLACDLACRHCGSRAGRDRPDELSTEQCLDLVDQMAELGVKEVSLIGGEAYLRDDWTDIIRRIRARGMMAILTTGGRGITPERARDAAAAGLQSASVSIDGDEATHDRLRGVVGSYRAALEAMKNLRAAGVQVSANTQINRLSAPDLPSVLETIADHGAHSWQIQLTVAMGRAADEPEVLLQPYDLLEVFPMLARLAERCRERGVRLWPGNNVGYFGPYEHALRGTLPKGHMYSCGAGRSTLGVEADGSIKGCPSLPTLSWTGGNIRDAKLVDIWERGGTAMRYTRDRTVDDLWGYCRTCYYADECRAGCTWTGFVLFGRAGNNPYCHHRALEMQRAGKRERVVKVESAPGQPFDHARFELIVEDVSGEETRDAETV</sequence>
<reference evidence="8 9" key="1">
    <citation type="submission" date="2015-03" db="EMBL/GenBank/DDBJ databases">
        <title>Genome assembly of Sandaracinus amylolyticus DSM 53668.</title>
        <authorList>
            <person name="Sharma G."/>
            <person name="Subramanian S."/>
        </authorList>
    </citation>
    <scope>NUCLEOTIDE SEQUENCE [LARGE SCALE GENOMIC DNA]</scope>
    <source>
        <strain evidence="8 9">DSM 53668</strain>
    </source>
</reference>
<evidence type="ECO:0000256" key="1">
    <source>
        <dbReference type="ARBA" id="ARBA00001966"/>
    </source>
</evidence>
<evidence type="ECO:0000256" key="6">
    <source>
        <dbReference type="ARBA" id="ARBA00023014"/>
    </source>
</evidence>
<evidence type="ECO:0000313" key="9">
    <source>
        <dbReference type="Proteomes" id="UP000034883"/>
    </source>
</evidence>
<keyword evidence="4" id="KW-0479">Metal-binding</keyword>
<organism evidence="8 9">
    <name type="scientific">Sandaracinus amylolyticus</name>
    <dbReference type="NCBI Taxonomy" id="927083"/>
    <lineage>
        <taxon>Bacteria</taxon>
        <taxon>Pseudomonadati</taxon>
        <taxon>Myxococcota</taxon>
        <taxon>Polyangia</taxon>
        <taxon>Polyangiales</taxon>
        <taxon>Sandaracinaceae</taxon>
        <taxon>Sandaracinus</taxon>
    </lineage>
</organism>
<keyword evidence="3" id="KW-0949">S-adenosyl-L-methionine</keyword>
<dbReference type="OrthoDB" id="9782387at2"/>
<comment type="cofactor">
    <cofactor evidence="1">
        <name>[4Fe-4S] cluster</name>
        <dbReference type="ChEBI" id="CHEBI:49883"/>
    </cofactor>
</comment>
<dbReference type="SFLD" id="SFLDG01067">
    <property type="entry name" value="SPASM/twitch_domain_containing"/>
    <property type="match status" value="1"/>
</dbReference>